<sequence length="448" mass="52424">MVHSHIHPGRIWSLLPSQEIALKQFWAILLKSFGYEINLSNEDIKFARGLVSSVDMSNYEGSAALTISVSKYESSVESETLSLRFQNSCNNIKSVYYLLETESYADDDGDVFSLYHQEQHPLLANYIPEDLHRSLFTYCRNENLDNFLLRFLRYQDFDVKSSLKSFAAMLDWRINKFDVEDLVNKSDAHLYFEGKLRKLINIMRSNEVYFKGVLRSGCPVVHIRTKNHIRSNCPDEDYDKYVALMFEWGRLMLLEYKTGTDRFHVIYDLTGFSLKNADFRAIKFSVKAFQRWYPDVVEVVYMHNAPRVFPLVWNMVVKWLKPQVRDKIIFTRGPDALKKYIDPKFIPKFLGGKDAIPAYVEPTTFNSQRKEPDAMFSNLLKQRDELTVRFIDSTIKWIEATNTKESRQHLESKINICKARAQNYIYLDPYLRTPGICDRNGQLGNLSY</sequence>
<evidence type="ECO:0000259" key="1">
    <source>
        <dbReference type="PROSITE" id="PS50191"/>
    </source>
</evidence>
<name>A0A1L0BF21_9ASCO</name>
<feature type="domain" description="CRAL-TRIO" evidence="1">
    <location>
        <begin position="198"/>
        <end position="358"/>
    </location>
</feature>
<dbReference type="InterPro" id="IPR036273">
    <property type="entry name" value="CRAL/TRIO_N_dom_sf"/>
</dbReference>
<dbReference type="PANTHER" id="PTHR46590:SF1">
    <property type="entry name" value="PHOSPHATIDYLINOSITOL TRANSFER PROTEIN CSR1"/>
    <property type="match status" value="1"/>
</dbReference>
<dbReference type="STRING" id="45354.A0A1L0BF21"/>
<dbReference type="Proteomes" id="UP000182334">
    <property type="component" value="Chromosome II"/>
</dbReference>
<evidence type="ECO:0000313" key="2">
    <source>
        <dbReference type="EMBL" id="SGZ50199.1"/>
    </source>
</evidence>
<proteinExistence type="predicted"/>
<evidence type="ECO:0000313" key="3">
    <source>
        <dbReference type="Proteomes" id="UP000182334"/>
    </source>
</evidence>
<dbReference type="OrthoDB" id="43460at2759"/>
<dbReference type="SUPFAM" id="SSF46938">
    <property type="entry name" value="CRAL/TRIO N-terminal domain"/>
    <property type="match status" value="1"/>
</dbReference>
<accession>A0A1L0BF21</accession>
<dbReference type="InterPro" id="IPR001251">
    <property type="entry name" value="CRAL-TRIO_dom"/>
</dbReference>
<gene>
    <name evidence="2" type="ORF">SAMEA4029010_CIC11G00000003406</name>
</gene>
<dbReference type="CDD" id="cd00170">
    <property type="entry name" value="SEC14"/>
    <property type="match status" value="1"/>
</dbReference>
<dbReference type="SMART" id="SM00516">
    <property type="entry name" value="SEC14"/>
    <property type="match status" value="1"/>
</dbReference>
<dbReference type="InterPro" id="IPR052432">
    <property type="entry name" value="PITP/CRAL-TRIO"/>
</dbReference>
<dbReference type="Pfam" id="PF00650">
    <property type="entry name" value="CRAL_TRIO"/>
    <property type="match status" value="1"/>
</dbReference>
<dbReference type="SUPFAM" id="SSF52087">
    <property type="entry name" value="CRAL/TRIO domain"/>
    <property type="match status" value="1"/>
</dbReference>
<dbReference type="InterPro" id="IPR036865">
    <property type="entry name" value="CRAL-TRIO_dom_sf"/>
</dbReference>
<protein>
    <submittedName>
        <fullName evidence="2">CIC11C00000003406</fullName>
    </submittedName>
</protein>
<dbReference type="AlphaFoldDB" id="A0A1L0BF21"/>
<organism evidence="2 3">
    <name type="scientific">Sungouiella intermedia</name>
    <dbReference type="NCBI Taxonomy" id="45354"/>
    <lineage>
        <taxon>Eukaryota</taxon>
        <taxon>Fungi</taxon>
        <taxon>Dikarya</taxon>
        <taxon>Ascomycota</taxon>
        <taxon>Saccharomycotina</taxon>
        <taxon>Pichiomycetes</taxon>
        <taxon>Metschnikowiaceae</taxon>
        <taxon>Sungouiella</taxon>
    </lineage>
</organism>
<reference evidence="2 3" key="1">
    <citation type="submission" date="2016-10" db="EMBL/GenBank/DDBJ databases">
        <authorList>
            <person name="de Groot N.N."/>
        </authorList>
    </citation>
    <scope>NUCLEOTIDE SEQUENCE [LARGE SCALE GENOMIC DNA]</scope>
    <source>
        <strain evidence="2 3">CBS 141442</strain>
    </source>
</reference>
<dbReference type="PANTHER" id="PTHR46590">
    <property type="entry name" value="PHOSPHATIDYLINOSITOL TRANSFER PROTEIN CSR1-RELATED"/>
    <property type="match status" value="1"/>
</dbReference>
<keyword evidence="3" id="KW-1185">Reference proteome</keyword>
<dbReference type="EMBL" id="LT635757">
    <property type="protein sequence ID" value="SGZ50199.1"/>
    <property type="molecule type" value="Genomic_DNA"/>
</dbReference>
<dbReference type="Gene3D" id="3.40.525.10">
    <property type="entry name" value="CRAL-TRIO lipid binding domain"/>
    <property type="match status" value="1"/>
</dbReference>
<dbReference type="PROSITE" id="PS50191">
    <property type="entry name" value="CRAL_TRIO"/>
    <property type="match status" value="1"/>
</dbReference>